<accession>A0A5J4QM31</accession>
<dbReference type="EMBL" id="SNRY01003052">
    <property type="protein sequence ID" value="KAA6322415.1"/>
    <property type="molecule type" value="Genomic_DNA"/>
</dbReference>
<dbReference type="AlphaFoldDB" id="A0A5J4QM31"/>
<comment type="caution">
    <text evidence="1">The sequence shown here is derived from an EMBL/GenBank/DDBJ whole genome shotgun (WGS) entry which is preliminary data.</text>
</comment>
<gene>
    <name evidence="1" type="ORF">EZS27_028044</name>
</gene>
<organism evidence="1">
    <name type="scientific">termite gut metagenome</name>
    <dbReference type="NCBI Taxonomy" id="433724"/>
    <lineage>
        <taxon>unclassified sequences</taxon>
        <taxon>metagenomes</taxon>
        <taxon>organismal metagenomes</taxon>
    </lineage>
</organism>
<proteinExistence type="predicted"/>
<reference evidence="1" key="1">
    <citation type="submission" date="2019-03" db="EMBL/GenBank/DDBJ databases">
        <title>Single cell metagenomics reveals metabolic interactions within the superorganism composed of flagellate Streblomastix strix and complex community of Bacteroidetes bacteria on its surface.</title>
        <authorList>
            <person name="Treitli S.C."/>
            <person name="Kolisko M."/>
            <person name="Husnik F."/>
            <person name="Keeling P."/>
            <person name="Hampl V."/>
        </authorList>
    </citation>
    <scope>NUCLEOTIDE SEQUENCE</scope>
    <source>
        <strain evidence="1">STM</strain>
    </source>
</reference>
<protein>
    <submittedName>
        <fullName evidence="1">Uncharacterized protein</fullName>
    </submittedName>
</protein>
<sequence length="33" mass="3729">KQRLSPLKVTTVESGIIWQDSNERESATVKLNT</sequence>
<evidence type="ECO:0000313" key="1">
    <source>
        <dbReference type="EMBL" id="KAA6322415.1"/>
    </source>
</evidence>
<name>A0A5J4QM31_9ZZZZ</name>
<feature type="non-terminal residue" evidence="1">
    <location>
        <position position="1"/>
    </location>
</feature>